<dbReference type="RefSeq" id="WP_254575959.1">
    <property type="nucleotide sequence ID" value="NZ_CP100595.1"/>
</dbReference>
<reference evidence="3" key="1">
    <citation type="submission" date="2022-07" db="EMBL/GenBank/DDBJ databases">
        <title>Arcobacter roscoffensis sp. nov., a marine bacterium isolated from coastal seawater collected from Roscoff, France.</title>
        <authorList>
            <person name="Pascual J."/>
            <person name="Lepeaux C."/>
            <person name="Methner A."/>
            <person name="Overmann J."/>
        </authorList>
    </citation>
    <scope>NUCLEOTIDE SEQUENCE</scope>
    <source>
        <strain evidence="3">ARW1-2F2</strain>
    </source>
</reference>
<dbReference type="Proteomes" id="UP001060012">
    <property type="component" value="Chromosome"/>
</dbReference>
<keyword evidence="1" id="KW-0732">Signal</keyword>
<organism evidence="3 4">
    <name type="scientific">Arcobacter roscoffensis</name>
    <dbReference type="NCBI Taxonomy" id="2961520"/>
    <lineage>
        <taxon>Bacteria</taxon>
        <taxon>Pseudomonadati</taxon>
        <taxon>Campylobacterota</taxon>
        <taxon>Epsilonproteobacteria</taxon>
        <taxon>Campylobacterales</taxon>
        <taxon>Arcobacteraceae</taxon>
        <taxon>Arcobacter</taxon>
    </lineage>
</organism>
<accession>A0ABY5E3Y1</accession>
<evidence type="ECO:0000313" key="3">
    <source>
        <dbReference type="EMBL" id="UTJ05778.1"/>
    </source>
</evidence>
<feature type="signal peptide" evidence="1">
    <location>
        <begin position="1"/>
        <end position="24"/>
    </location>
</feature>
<feature type="chain" id="PRO_5045622002" evidence="1">
    <location>
        <begin position="25"/>
        <end position="347"/>
    </location>
</feature>
<dbReference type="Pfam" id="PF15436">
    <property type="entry name" value="PGBA_N"/>
    <property type="match status" value="1"/>
</dbReference>
<dbReference type="EMBL" id="CP100595">
    <property type="protein sequence ID" value="UTJ05778.1"/>
    <property type="molecule type" value="Genomic_DNA"/>
</dbReference>
<gene>
    <name evidence="3" type="ORF">NJU99_11000</name>
</gene>
<keyword evidence="4" id="KW-1185">Reference proteome</keyword>
<feature type="domain" description="Plasminogen-binding protein PgbA N-terminal" evidence="2">
    <location>
        <begin position="113"/>
        <end position="308"/>
    </location>
</feature>
<protein>
    <submittedName>
        <fullName evidence="3">Plasminogen-binding N-terminal domain-containing protein</fullName>
    </submittedName>
</protein>
<evidence type="ECO:0000259" key="2">
    <source>
        <dbReference type="Pfam" id="PF15436"/>
    </source>
</evidence>
<sequence length="347" mass="39595">MNRLLNKITIIGSSLLLSATLASAETTVCYKDKWNTPSTIETTKLDGGLCEGKFSVKDMEEKGWRVLDIKIDSNQNSLSYKYLLTNDKLTKKEIKKVDTNENTQKLSYQAFGVKIDNIKDNKTVIDIGNLIVGQSGVVIHLHDRDKRLIVANAKVISSDDTSSTVEFSKFNDIKQDALPTSKREVQKGDILALNYLYTSSMLIAPNQEAFQIVRENFKYNNFLHSDVFAAQLKVNEEALPSKKSIQEFAIKQNLRTIFIVIENKVYVVDVKTFKTLTNYDINYNSSKSELPFYTRIEDIEDAPLDFDFSFDLSILNFLLDEEDKLDEKKSSKTNSYEDYYKNILGIN</sequence>
<evidence type="ECO:0000313" key="4">
    <source>
        <dbReference type="Proteomes" id="UP001060012"/>
    </source>
</evidence>
<dbReference type="InterPro" id="IPR029276">
    <property type="entry name" value="PgbA_N"/>
</dbReference>
<name>A0ABY5E3Y1_9BACT</name>
<evidence type="ECO:0000256" key="1">
    <source>
        <dbReference type="SAM" id="SignalP"/>
    </source>
</evidence>
<proteinExistence type="predicted"/>